<name>A0A5D0MHV5_9BACT</name>
<accession>A0A5D0MHV5</accession>
<proteinExistence type="predicted"/>
<dbReference type="Proteomes" id="UP000324143">
    <property type="component" value="Unassembled WGS sequence"/>
</dbReference>
<sequence length="111" mass="12884">MKDKKDRLNIVYKNINDFKNTPVVNGAFGGYTPDGMLVLNLYFDRRAFPKSLEVEHIEHNMFGNEKPLEFEEDVDIIREIVSKVSLRPKVAKQIGNWLIEKADNAENLFDK</sequence>
<gene>
    <name evidence="1" type="ORF">FXF47_05440</name>
</gene>
<reference evidence="1" key="1">
    <citation type="submission" date="2019-08" db="EMBL/GenBank/DDBJ databases">
        <title>Genomic characterization of a novel candidate phylum (ARYD3) from a high temperature, high salinity tertiary oil reservoir in north central Oklahoma, USA.</title>
        <authorList>
            <person name="Youssef N.H."/>
            <person name="Yadav A."/>
            <person name="Elshahed M.S."/>
        </authorList>
    </citation>
    <scope>NUCLEOTIDE SEQUENCE [LARGE SCALE GENOMIC DNA]</scope>
    <source>
        <strain evidence="1">ARYD3</strain>
    </source>
</reference>
<evidence type="ECO:0000313" key="2">
    <source>
        <dbReference type="Proteomes" id="UP000324143"/>
    </source>
</evidence>
<dbReference type="AlphaFoldDB" id="A0A5D0MHV5"/>
<organism evidence="1 2">
    <name type="scientific">Candidatus Mcinerneyibacterium aminivorans</name>
    <dbReference type="NCBI Taxonomy" id="2703815"/>
    <lineage>
        <taxon>Bacteria</taxon>
        <taxon>Candidatus Macinerneyibacteriota</taxon>
        <taxon>Candidatus Mcinerneyibacteria</taxon>
        <taxon>Candidatus Mcinerneyibacteriales</taxon>
        <taxon>Candidatus Mcinerneyibacteriaceae</taxon>
        <taxon>Candidatus Mcinerneyibacterium</taxon>
    </lineage>
</organism>
<protein>
    <submittedName>
        <fullName evidence="1">Uncharacterized protein</fullName>
    </submittedName>
</protein>
<keyword evidence="2" id="KW-1185">Reference proteome</keyword>
<comment type="caution">
    <text evidence="1">The sequence shown here is derived from an EMBL/GenBank/DDBJ whole genome shotgun (WGS) entry which is preliminary data.</text>
</comment>
<dbReference type="EMBL" id="VSIX01000049">
    <property type="protein sequence ID" value="TYB31193.1"/>
    <property type="molecule type" value="Genomic_DNA"/>
</dbReference>
<evidence type="ECO:0000313" key="1">
    <source>
        <dbReference type="EMBL" id="TYB31193.1"/>
    </source>
</evidence>